<keyword evidence="3" id="KW-0802">TPR repeat</keyword>
<comment type="caution">
    <text evidence="5">The sequence shown here is derived from an EMBL/GenBank/DDBJ whole genome shotgun (WGS) entry which is preliminary data.</text>
</comment>
<accession>A0A4C2A040</accession>
<sequence length="318" mass="35708">MGVQNEESEILKNKGNEAFKSEKYDEALSLYSKAISLAEEIAENCDRALEIVPEDPKALFRRAQALNFRKRFVEIKGLLRLLEVCSELEEYKYESAMNITPSSRTIAACLARIYENMYYDQARERFNNQIDDFVKNKLLTPDLESKVRVTVAITSRGPLDVAKDQDMKWAAEGLSYLTLDADVKEKLVEDNAAIQALIELAKTGDQSALYGVVTTLVNLCNAYDKQEFYQKCTKLLALEGLTKVKQAAQALARIGITINPEEHFLANKSRGFKKIYIKLAVSTDIVLPGKALSDMPTAAPPTRSNSVLKSSRDRLEYT</sequence>
<dbReference type="PANTHER" id="PTHR45994:SF1">
    <property type="entry name" value="FI21225P1"/>
    <property type="match status" value="1"/>
</dbReference>
<dbReference type="GO" id="GO:0005737">
    <property type="term" value="C:cytoplasm"/>
    <property type="evidence" value="ECO:0007669"/>
    <property type="project" value="UniProtKB-SubCell"/>
</dbReference>
<evidence type="ECO:0000256" key="2">
    <source>
        <dbReference type="ARBA" id="ARBA00022490"/>
    </source>
</evidence>
<evidence type="ECO:0000256" key="1">
    <source>
        <dbReference type="ARBA" id="ARBA00004496"/>
    </source>
</evidence>
<proteinExistence type="predicted"/>
<evidence type="ECO:0000313" key="6">
    <source>
        <dbReference type="Proteomes" id="UP000299102"/>
    </source>
</evidence>
<dbReference type="EMBL" id="BGZK01002458">
    <property type="protein sequence ID" value="GBP94076.1"/>
    <property type="molecule type" value="Genomic_DNA"/>
</dbReference>
<evidence type="ECO:0000256" key="4">
    <source>
        <dbReference type="SAM" id="MobiDB-lite"/>
    </source>
</evidence>
<dbReference type="SUPFAM" id="SSF48371">
    <property type="entry name" value="ARM repeat"/>
    <property type="match status" value="1"/>
</dbReference>
<reference evidence="5 6" key="1">
    <citation type="journal article" date="2019" name="Commun. Biol.">
        <title>The bagworm genome reveals a unique fibroin gene that provides high tensile strength.</title>
        <authorList>
            <person name="Kono N."/>
            <person name="Nakamura H."/>
            <person name="Ohtoshi R."/>
            <person name="Tomita M."/>
            <person name="Numata K."/>
            <person name="Arakawa K."/>
        </authorList>
    </citation>
    <scope>NUCLEOTIDE SEQUENCE [LARGE SCALE GENOMIC DNA]</scope>
</reference>
<dbReference type="InterPro" id="IPR011989">
    <property type="entry name" value="ARM-like"/>
</dbReference>
<dbReference type="InterPro" id="IPR016024">
    <property type="entry name" value="ARM-type_fold"/>
</dbReference>
<dbReference type="Proteomes" id="UP000299102">
    <property type="component" value="Unassembled WGS sequence"/>
</dbReference>
<dbReference type="Gene3D" id="1.25.40.10">
    <property type="entry name" value="Tetratricopeptide repeat domain"/>
    <property type="match status" value="2"/>
</dbReference>
<comment type="subcellular location">
    <subcellularLocation>
        <location evidence="1">Cytoplasm</location>
    </subcellularLocation>
</comment>
<dbReference type="OrthoDB" id="199930at2759"/>
<dbReference type="STRING" id="151549.A0A4C2A040"/>
<feature type="repeat" description="TPR" evidence="3">
    <location>
        <begin position="8"/>
        <end position="41"/>
    </location>
</feature>
<dbReference type="AlphaFoldDB" id="A0A4C2A040"/>
<dbReference type="PROSITE" id="PS50005">
    <property type="entry name" value="TPR"/>
    <property type="match status" value="1"/>
</dbReference>
<dbReference type="InterPro" id="IPR019734">
    <property type="entry name" value="TPR_rpt"/>
</dbReference>
<protein>
    <submittedName>
        <fullName evidence="5">Protein unc-45 homolog B</fullName>
    </submittedName>
</protein>
<keyword evidence="6" id="KW-1185">Reference proteome</keyword>
<dbReference type="PANTHER" id="PTHR45994">
    <property type="entry name" value="FI21225P1"/>
    <property type="match status" value="1"/>
</dbReference>
<dbReference type="InterPro" id="IPR011990">
    <property type="entry name" value="TPR-like_helical_dom_sf"/>
</dbReference>
<feature type="region of interest" description="Disordered" evidence="4">
    <location>
        <begin position="296"/>
        <end position="318"/>
    </location>
</feature>
<dbReference type="SUPFAM" id="SSF48452">
    <property type="entry name" value="TPR-like"/>
    <property type="match status" value="1"/>
</dbReference>
<organism evidence="5 6">
    <name type="scientific">Eumeta variegata</name>
    <name type="common">Bagworm moth</name>
    <name type="synonym">Eumeta japonica</name>
    <dbReference type="NCBI Taxonomy" id="151549"/>
    <lineage>
        <taxon>Eukaryota</taxon>
        <taxon>Metazoa</taxon>
        <taxon>Ecdysozoa</taxon>
        <taxon>Arthropoda</taxon>
        <taxon>Hexapoda</taxon>
        <taxon>Insecta</taxon>
        <taxon>Pterygota</taxon>
        <taxon>Neoptera</taxon>
        <taxon>Endopterygota</taxon>
        <taxon>Lepidoptera</taxon>
        <taxon>Glossata</taxon>
        <taxon>Ditrysia</taxon>
        <taxon>Tineoidea</taxon>
        <taxon>Psychidae</taxon>
        <taxon>Oiketicinae</taxon>
        <taxon>Eumeta</taxon>
    </lineage>
</organism>
<evidence type="ECO:0000256" key="3">
    <source>
        <dbReference type="PROSITE-ProRule" id="PRU00339"/>
    </source>
</evidence>
<gene>
    <name evidence="5" type="primary">unc45b</name>
    <name evidence="5" type="ORF">EVAR_98885_1</name>
</gene>
<evidence type="ECO:0000313" key="5">
    <source>
        <dbReference type="EMBL" id="GBP94076.1"/>
    </source>
</evidence>
<keyword evidence="2" id="KW-0963">Cytoplasm</keyword>
<dbReference type="GO" id="GO:0051879">
    <property type="term" value="F:Hsp90 protein binding"/>
    <property type="evidence" value="ECO:0007669"/>
    <property type="project" value="TreeGrafter"/>
</dbReference>
<name>A0A4C2A040_EUMVA</name>
<dbReference type="Gene3D" id="1.25.10.10">
    <property type="entry name" value="Leucine-rich Repeat Variant"/>
    <property type="match status" value="1"/>
</dbReference>
<dbReference type="SMART" id="SM00028">
    <property type="entry name" value="TPR"/>
    <property type="match status" value="1"/>
</dbReference>